<organism evidence="1 2">
    <name type="scientific">Serratia fonticola</name>
    <dbReference type="NCBI Taxonomy" id="47917"/>
    <lineage>
        <taxon>Bacteria</taxon>
        <taxon>Pseudomonadati</taxon>
        <taxon>Pseudomonadota</taxon>
        <taxon>Gammaproteobacteria</taxon>
        <taxon>Enterobacterales</taxon>
        <taxon>Yersiniaceae</taxon>
        <taxon>Serratia</taxon>
    </lineage>
</organism>
<comment type="caution">
    <text evidence="1">The sequence shown here is derived from an EMBL/GenBank/DDBJ whole genome shotgun (WGS) entry which is preliminary data.</text>
</comment>
<proteinExistence type="predicted"/>
<gene>
    <name evidence="1" type="ORF">H8J20_24790</name>
</gene>
<dbReference type="GO" id="GO:0016740">
    <property type="term" value="F:transferase activity"/>
    <property type="evidence" value="ECO:0007669"/>
    <property type="project" value="UniProtKB-KW"/>
</dbReference>
<dbReference type="AlphaFoldDB" id="A0AAW3WWR8"/>
<dbReference type="SUPFAM" id="SSF46785">
    <property type="entry name" value="Winged helix' DNA-binding domain"/>
    <property type="match status" value="1"/>
</dbReference>
<dbReference type="RefSeq" id="WP_021181586.1">
    <property type="nucleotide sequence ID" value="NZ_JACBIV010000033.1"/>
</dbReference>
<accession>A0AAW3WWR8</accession>
<dbReference type="InterPro" id="IPR036390">
    <property type="entry name" value="WH_DNA-bd_sf"/>
</dbReference>
<keyword evidence="1" id="KW-0808">Transferase</keyword>
<protein>
    <submittedName>
        <fullName evidence="1">Glycosyl transferase family 1</fullName>
    </submittedName>
</protein>
<dbReference type="Proteomes" id="UP000659084">
    <property type="component" value="Unassembled WGS sequence"/>
</dbReference>
<evidence type="ECO:0000313" key="1">
    <source>
        <dbReference type="EMBL" id="MBC3215353.1"/>
    </source>
</evidence>
<evidence type="ECO:0000313" key="2">
    <source>
        <dbReference type="Proteomes" id="UP000659084"/>
    </source>
</evidence>
<dbReference type="Pfam" id="PF25212">
    <property type="entry name" value="HVO_A0114"/>
    <property type="match status" value="1"/>
</dbReference>
<dbReference type="EMBL" id="JACNYO010000041">
    <property type="protein sequence ID" value="MBC3215353.1"/>
    <property type="molecule type" value="Genomic_DNA"/>
</dbReference>
<reference evidence="1" key="1">
    <citation type="submission" date="2020-08" db="EMBL/GenBank/DDBJ databases">
        <title>Food and environmental bacterial isolates.</title>
        <authorList>
            <person name="Richter L."/>
            <person name="Du Plessis E.M."/>
            <person name="Duvenage S."/>
            <person name="Allam M."/>
            <person name="Korsten L."/>
        </authorList>
    </citation>
    <scope>NUCLEOTIDE SEQUENCE</scope>
    <source>
        <strain evidence="1">UPMP2127</strain>
    </source>
</reference>
<sequence length="115" mass="12903">MNTVTIRVASLEEAQRYMEAALEGDEQHKGNYITFLDWDSLWKTLSPKKMHILHCMTGAGELSIREVARRVERDVKAVHTDLQALLACGIVDKGTAGVIFPYDQIHFDFVIGKAA</sequence>
<name>A0AAW3WWR8_SERFO</name>